<feature type="binding site" evidence="7">
    <location>
        <position position="111"/>
    </location>
    <ligand>
        <name>S-adenosyl-L-methionine</name>
        <dbReference type="ChEBI" id="CHEBI:59789"/>
    </ligand>
</feature>
<dbReference type="Pfam" id="PF02390">
    <property type="entry name" value="Methyltransf_4"/>
    <property type="match status" value="1"/>
</dbReference>
<protein>
    <recommendedName>
        <fullName evidence="7">tRNA (guanine-N(7)-)-methyltransferase</fullName>
        <ecNumber evidence="7">2.1.1.33</ecNumber>
    </recommendedName>
    <alternativeName>
        <fullName evidence="7">tRNA (guanine(46)-N(7))-methyltransferase</fullName>
    </alternativeName>
    <alternativeName>
        <fullName evidence="7">tRNA(m7G46)-methyltransferase</fullName>
    </alternativeName>
</protein>
<name>A0A7X3LXF3_9HYPH</name>
<evidence type="ECO:0000256" key="5">
    <source>
        <dbReference type="ARBA" id="ARBA00022691"/>
    </source>
</evidence>
<dbReference type="EMBL" id="WUMV01000008">
    <property type="protein sequence ID" value="MXN66816.1"/>
    <property type="molecule type" value="Genomic_DNA"/>
</dbReference>
<keyword evidence="4 7" id="KW-0808">Transferase</keyword>
<organism evidence="8 9">
    <name type="scientific">Stappia sediminis</name>
    <dbReference type="NCBI Taxonomy" id="2692190"/>
    <lineage>
        <taxon>Bacteria</taxon>
        <taxon>Pseudomonadati</taxon>
        <taxon>Pseudomonadota</taxon>
        <taxon>Alphaproteobacteria</taxon>
        <taxon>Hyphomicrobiales</taxon>
        <taxon>Stappiaceae</taxon>
        <taxon>Stappia</taxon>
    </lineage>
</organism>
<comment type="similarity">
    <text evidence="7">Belongs to the class I-like SAM-binding methyltransferase superfamily. TrmB family.</text>
</comment>
<evidence type="ECO:0000313" key="8">
    <source>
        <dbReference type="EMBL" id="MXN66816.1"/>
    </source>
</evidence>
<dbReference type="PANTHER" id="PTHR23417:SF14">
    <property type="entry name" value="PENTACOTRIPEPTIDE-REPEAT REGION OF PRORP DOMAIN-CONTAINING PROTEIN"/>
    <property type="match status" value="1"/>
</dbReference>
<accession>A0A7X3LXF3</accession>
<feature type="binding site" evidence="7">
    <location>
        <position position="133"/>
    </location>
    <ligand>
        <name>S-adenosyl-L-methionine</name>
        <dbReference type="ChEBI" id="CHEBI:59789"/>
    </ligand>
</feature>
<dbReference type="Proteomes" id="UP000433101">
    <property type="component" value="Unassembled WGS sequence"/>
</dbReference>
<dbReference type="InterPro" id="IPR003358">
    <property type="entry name" value="tRNA_(Gua-N-7)_MeTrfase_Trmb"/>
</dbReference>
<comment type="function">
    <text evidence="2 7">Catalyzes the formation of N(7)-methylguanine at position 46 (m7G46) in tRNA.</text>
</comment>
<comment type="caution">
    <text evidence="7">Lacks conserved residue(s) required for the propagation of feature annotation.</text>
</comment>
<dbReference type="PANTHER" id="PTHR23417">
    <property type="entry name" value="3-DEOXY-D-MANNO-OCTULOSONIC-ACID TRANSFERASE/TRNA GUANINE-N 7 - -METHYLTRANSFERASE"/>
    <property type="match status" value="1"/>
</dbReference>
<dbReference type="HAMAP" id="MF_01057">
    <property type="entry name" value="tRNA_methyltr_TrmB"/>
    <property type="match status" value="1"/>
</dbReference>
<dbReference type="GO" id="GO:0008176">
    <property type="term" value="F:tRNA (guanine(46)-N7)-methyltransferase activity"/>
    <property type="evidence" value="ECO:0007669"/>
    <property type="project" value="UniProtKB-UniRule"/>
</dbReference>
<feature type="binding site" evidence="7">
    <location>
        <position position="169"/>
    </location>
    <ligand>
        <name>substrate</name>
    </ligand>
</feature>
<evidence type="ECO:0000256" key="2">
    <source>
        <dbReference type="ARBA" id="ARBA00003015"/>
    </source>
</evidence>
<dbReference type="RefSeq" id="WP_160777050.1">
    <property type="nucleotide sequence ID" value="NZ_WUMV01000008.1"/>
</dbReference>
<dbReference type="PROSITE" id="PS51625">
    <property type="entry name" value="SAM_MT_TRMB"/>
    <property type="match status" value="1"/>
</dbReference>
<sequence length="228" mass="26161">MIDHTKGSFFGRRKGKPLRERQASLLETVLPNLRPDLASPPPGDIRELFPCPVKNVWLEVGFGGGEHLLHEAGRLPETGYIGVEPFVGGMAKTVAAVAEAGVQNVCLYDDDAGKLLDWLPDGSVDGVYQLYPDPWPKKRHWKRRFINPVNLDRYARVMKSGASFRFASDIDTYVDWALRHMRDHPAFEWTAERAADWKEPWRPWSGTRYEKKAIAQGRMPRYLEFRRI</sequence>
<dbReference type="GO" id="GO:0043527">
    <property type="term" value="C:tRNA methyltransferase complex"/>
    <property type="evidence" value="ECO:0007669"/>
    <property type="project" value="TreeGrafter"/>
</dbReference>
<keyword evidence="6 7" id="KW-0819">tRNA processing</keyword>
<feature type="binding site" evidence="7">
    <location>
        <begin position="207"/>
        <end position="210"/>
    </location>
    <ligand>
        <name>substrate</name>
    </ligand>
</feature>
<keyword evidence="9" id="KW-1185">Reference proteome</keyword>
<dbReference type="UniPathway" id="UPA00989"/>
<dbReference type="Gene3D" id="3.40.50.150">
    <property type="entry name" value="Vaccinia Virus protein VP39"/>
    <property type="match status" value="1"/>
</dbReference>
<reference evidence="8 9" key="1">
    <citation type="submission" date="2019-12" db="EMBL/GenBank/DDBJ databases">
        <authorList>
            <person name="Li M."/>
        </authorList>
    </citation>
    <scope>NUCLEOTIDE SEQUENCE [LARGE SCALE GENOMIC DNA]</scope>
    <source>
        <strain evidence="8 9">GBMRC 2046</strain>
    </source>
</reference>
<dbReference type="InterPro" id="IPR029063">
    <property type="entry name" value="SAM-dependent_MTases_sf"/>
</dbReference>
<evidence type="ECO:0000256" key="4">
    <source>
        <dbReference type="ARBA" id="ARBA00022679"/>
    </source>
</evidence>
<evidence type="ECO:0000256" key="7">
    <source>
        <dbReference type="HAMAP-Rule" id="MF_01057"/>
    </source>
</evidence>
<feature type="binding site" evidence="7">
    <location>
        <position position="137"/>
    </location>
    <ligand>
        <name>substrate</name>
    </ligand>
</feature>
<dbReference type="EC" id="2.1.1.33" evidence="7"/>
<gene>
    <name evidence="7 8" type="primary">trmB</name>
    <name evidence="8" type="ORF">GR183_18025</name>
</gene>
<feature type="binding site" evidence="7">
    <location>
        <position position="59"/>
    </location>
    <ligand>
        <name>S-adenosyl-L-methionine</name>
        <dbReference type="ChEBI" id="CHEBI:59789"/>
    </ligand>
</feature>
<keyword evidence="3 7" id="KW-0489">Methyltransferase</keyword>
<proteinExistence type="inferred from homology"/>
<evidence type="ECO:0000256" key="1">
    <source>
        <dbReference type="ARBA" id="ARBA00000142"/>
    </source>
</evidence>
<evidence type="ECO:0000256" key="6">
    <source>
        <dbReference type="ARBA" id="ARBA00022694"/>
    </source>
</evidence>
<dbReference type="InterPro" id="IPR055361">
    <property type="entry name" value="tRNA_methyltr_TrmB_bact"/>
</dbReference>
<evidence type="ECO:0000313" key="9">
    <source>
        <dbReference type="Proteomes" id="UP000433101"/>
    </source>
</evidence>
<feature type="binding site" evidence="7">
    <location>
        <position position="84"/>
    </location>
    <ligand>
        <name>S-adenosyl-L-methionine</name>
        <dbReference type="ChEBI" id="CHEBI:59789"/>
    </ligand>
</feature>
<dbReference type="SUPFAM" id="SSF53335">
    <property type="entry name" value="S-adenosyl-L-methionine-dependent methyltransferases"/>
    <property type="match status" value="1"/>
</dbReference>
<comment type="catalytic activity">
    <reaction evidence="1 7">
        <text>guanosine(46) in tRNA + S-adenosyl-L-methionine = N(7)-methylguanosine(46) in tRNA + S-adenosyl-L-homocysteine</text>
        <dbReference type="Rhea" id="RHEA:42708"/>
        <dbReference type="Rhea" id="RHEA-COMP:10188"/>
        <dbReference type="Rhea" id="RHEA-COMP:10189"/>
        <dbReference type="ChEBI" id="CHEBI:57856"/>
        <dbReference type="ChEBI" id="CHEBI:59789"/>
        <dbReference type="ChEBI" id="CHEBI:74269"/>
        <dbReference type="ChEBI" id="CHEBI:74480"/>
        <dbReference type="EC" id="2.1.1.33"/>
    </reaction>
</comment>
<keyword evidence="5 7" id="KW-0949">S-adenosyl-L-methionine</keyword>
<evidence type="ECO:0000256" key="3">
    <source>
        <dbReference type="ARBA" id="ARBA00022603"/>
    </source>
</evidence>
<comment type="pathway">
    <text evidence="7">tRNA modification; N(7)-methylguanine-tRNA biosynthesis.</text>
</comment>
<dbReference type="AlphaFoldDB" id="A0A7X3LXF3"/>
<comment type="caution">
    <text evidence="8">The sequence shown here is derived from an EMBL/GenBank/DDBJ whole genome shotgun (WGS) entry which is preliminary data.</text>
</comment>